<sequence length="298" mass="32052">MGTRWSVKLATARALAVEDLQSGLQAELDRVVAQMSHWREDSDLGRYNRAAAGSWQTLPADFAAVLREALAVAALSQGAYDPSAGALVDCWGFGPAPARRQAPAAAEIAAALRGVGWQRLRLDGERLYQPGGCRLDLSAIAKGYGVDLLARYLQARGLSHYLAEVGGELRGQGCKPDGSPWWVALESPDGTGSDLWLALDGVAIATSGDYRRYFEADGQRYPHSLDPRSGYPASGLASVSVLHSSCMSADALSTALTVLGWEPAQNFALRHNLATRFLRRRGAGFEEWLSPKLQALLE</sequence>
<dbReference type="PIRSF" id="PIRSF006268">
    <property type="entry name" value="ApbE"/>
    <property type="match status" value="1"/>
</dbReference>
<keyword evidence="5 11" id="KW-0808">Transferase</keyword>
<keyword evidence="8 11" id="KW-0460">Magnesium</keyword>
<dbReference type="GO" id="GO:0046872">
    <property type="term" value="F:metal ion binding"/>
    <property type="evidence" value="ECO:0007669"/>
    <property type="project" value="UniProtKB-UniRule"/>
</dbReference>
<evidence type="ECO:0000256" key="5">
    <source>
        <dbReference type="ARBA" id="ARBA00022679"/>
    </source>
</evidence>
<dbReference type="EC" id="2.7.1.180" evidence="2 11"/>
<evidence type="ECO:0000256" key="8">
    <source>
        <dbReference type="ARBA" id="ARBA00022842"/>
    </source>
</evidence>
<evidence type="ECO:0000256" key="12">
    <source>
        <dbReference type="PIRSR" id="PIRSR006268-2"/>
    </source>
</evidence>
<dbReference type="Pfam" id="PF02424">
    <property type="entry name" value="ApbE"/>
    <property type="match status" value="1"/>
</dbReference>
<name>A0A3N0VHL3_9GAMM</name>
<evidence type="ECO:0000256" key="4">
    <source>
        <dbReference type="ARBA" id="ARBA00022630"/>
    </source>
</evidence>
<feature type="binding site" evidence="12">
    <location>
        <position position="250"/>
    </location>
    <ligand>
        <name>Mg(2+)</name>
        <dbReference type="ChEBI" id="CHEBI:18420"/>
    </ligand>
</feature>
<dbReference type="AlphaFoldDB" id="A0A3N0VHL3"/>
<evidence type="ECO:0000256" key="11">
    <source>
        <dbReference type="PIRNR" id="PIRNR006268"/>
    </source>
</evidence>
<dbReference type="SUPFAM" id="SSF143631">
    <property type="entry name" value="ApbE-like"/>
    <property type="match status" value="1"/>
</dbReference>
<comment type="cofactor">
    <cofactor evidence="12">
        <name>Mg(2+)</name>
        <dbReference type="ChEBI" id="CHEBI:18420"/>
    </cofactor>
    <cofactor evidence="12">
        <name>Mn(2+)</name>
        <dbReference type="ChEBI" id="CHEBI:29035"/>
    </cofactor>
    <text evidence="12">Magnesium. Can also use manganese.</text>
</comment>
<keyword evidence="4 11" id="KW-0285">Flavoprotein</keyword>
<keyword evidence="14" id="KW-1185">Reference proteome</keyword>
<comment type="catalytic activity">
    <reaction evidence="10 11">
        <text>L-threonyl-[protein] + FAD = FMN-L-threonyl-[protein] + AMP + H(+)</text>
        <dbReference type="Rhea" id="RHEA:36847"/>
        <dbReference type="Rhea" id="RHEA-COMP:11060"/>
        <dbReference type="Rhea" id="RHEA-COMP:11061"/>
        <dbReference type="ChEBI" id="CHEBI:15378"/>
        <dbReference type="ChEBI" id="CHEBI:30013"/>
        <dbReference type="ChEBI" id="CHEBI:57692"/>
        <dbReference type="ChEBI" id="CHEBI:74257"/>
        <dbReference type="ChEBI" id="CHEBI:456215"/>
        <dbReference type="EC" id="2.7.1.180"/>
    </reaction>
</comment>
<dbReference type="PANTHER" id="PTHR30040:SF2">
    <property type="entry name" value="FAD:PROTEIN FMN TRANSFERASE"/>
    <property type="match status" value="1"/>
</dbReference>
<keyword evidence="6 11" id="KW-0479">Metal-binding</keyword>
<dbReference type="InterPro" id="IPR003374">
    <property type="entry name" value="ApbE-like_sf"/>
</dbReference>
<dbReference type="InParanoid" id="A0A3N0VHL3"/>
<evidence type="ECO:0000256" key="2">
    <source>
        <dbReference type="ARBA" id="ARBA00011955"/>
    </source>
</evidence>
<dbReference type="Proteomes" id="UP000282106">
    <property type="component" value="Unassembled WGS sequence"/>
</dbReference>
<dbReference type="Gene3D" id="3.10.520.10">
    <property type="entry name" value="ApbE-like domains"/>
    <property type="match status" value="1"/>
</dbReference>
<evidence type="ECO:0000256" key="9">
    <source>
        <dbReference type="ARBA" id="ARBA00031306"/>
    </source>
</evidence>
<keyword evidence="7 11" id="KW-0274">FAD</keyword>
<evidence type="ECO:0000313" key="14">
    <source>
        <dbReference type="Proteomes" id="UP000282106"/>
    </source>
</evidence>
<organism evidence="13 14">
    <name type="scientific">Stagnimonas aquatica</name>
    <dbReference type="NCBI Taxonomy" id="2689987"/>
    <lineage>
        <taxon>Bacteria</taxon>
        <taxon>Pseudomonadati</taxon>
        <taxon>Pseudomonadota</taxon>
        <taxon>Gammaproteobacteria</taxon>
        <taxon>Nevskiales</taxon>
        <taxon>Nevskiaceae</taxon>
        <taxon>Stagnimonas</taxon>
    </lineage>
</organism>
<gene>
    <name evidence="13" type="ORF">ED208_05850</name>
</gene>
<evidence type="ECO:0000256" key="7">
    <source>
        <dbReference type="ARBA" id="ARBA00022827"/>
    </source>
</evidence>
<evidence type="ECO:0000256" key="6">
    <source>
        <dbReference type="ARBA" id="ARBA00022723"/>
    </source>
</evidence>
<evidence type="ECO:0000256" key="10">
    <source>
        <dbReference type="ARBA" id="ARBA00048540"/>
    </source>
</evidence>
<dbReference type="FunCoup" id="A0A3N0VHL3">
    <property type="interactions" value="90"/>
</dbReference>
<dbReference type="PANTHER" id="PTHR30040">
    <property type="entry name" value="THIAMINE BIOSYNTHESIS LIPOPROTEIN APBE"/>
    <property type="match status" value="1"/>
</dbReference>
<dbReference type="InterPro" id="IPR024932">
    <property type="entry name" value="ApbE"/>
</dbReference>
<proteinExistence type="inferred from homology"/>
<reference evidence="13 14" key="1">
    <citation type="submission" date="2018-10" db="EMBL/GenBank/DDBJ databases">
        <authorList>
            <person name="Chen W.-M."/>
        </authorList>
    </citation>
    <scope>NUCLEOTIDE SEQUENCE [LARGE SCALE GENOMIC DNA]</scope>
    <source>
        <strain evidence="13 14">THS-13</strain>
    </source>
</reference>
<dbReference type="GO" id="GO:0016740">
    <property type="term" value="F:transferase activity"/>
    <property type="evidence" value="ECO:0007669"/>
    <property type="project" value="UniProtKB-UniRule"/>
</dbReference>
<protein>
    <recommendedName>
        <fullName evidence="3 11">FAD:protein FMN transferase</fullName>
        <ecNumber evidence="2 11">2.7.1.180</ecNumber>
    </recommendedName>
    <alternativeName>
        <fullName evidence="9 11">Flavin transferase</fullName>
    </alternativeName>
</protein>
<feature type="binding site" evidence="12">
    <location>
        <position position="254"/>
    </location>
    <ligand>
        <name>Mg(2+)</name>
        <dbReference type="ChEBI" id="CHEBI:18420"/>
    </ligand>
</feature>
<evidence type="ECO:0000256" key="3">
    <source>
        <dbReference type="ARBA" id="ARBA00016337"/>
    </source>
</evidence>
<evidence type="ECO:0000313" key="13">
    <source>
        <dbReference type="EMBL" id="ROH92181.1"/>
    </source>
</evidence>
<comment type="caution">
    <text evidence="13">The sequence shown here is derived from an EMBL/GenBank/DDBJ whole genome shotgun (WGS) entry which is preliminary data.</text>
</comment>
<evidence type="ECO:0000256" key="1">
    <source>
        <dbReference type="ARBA" id="ARBA00008282"/>
    </source>
</evidence>
<accession>A0A3N0VHL3</accession>
<comment type="similarity">
    <text evidence="1 11">Belongs to the ApbE family.</text>
</comment>
<feature type="binding site" evidence="12">
    <location>
        <position position="139"/>
    </location>
    <ligand>
        <name>Mg(2+)</name>
        <dbReference type="ChEBI" id="CHEBI:18420"/>
    </ligand>
</feature>
<dbReference type="EMBL" id="RJVO01000002">
    <property type="protein sequence ID" value="ROH92181.1"/>
    <property type="molecule type" value="Genomic_DNA"/>
</dbReference>